<protein>
    <submittedName>
        <fullName evidence="1">Uncharacterized protein</fullName>
    </submittedName>
</protein>
<dbReference type="EMBL" id="GBXM01056657">
    <property type="protein sequence ID" value="JAH51920.1"/>
    <property type="molecule type" value="Transcribed_RNA"/>
</dbReference>
<proteinExistence type="predicted"/>
<accession>A0A0E9TG96</accession>
<organism evidence="1">
    <name type="scientific">Anguilla anguilla</name>
    <name type="common">European freshwater eel</name>
    <name type="synonym">Muraena anguilla</name>
    <dbReference type="NCBI Taxonomy" id="7936"/>
    <lineage>
        <taxon>Eukaryota</taxon>
        <taxon>Metazoa</taxon>
        <taxon>Chordata</taxon>
        <taxon>Craniata</taxon>
        <taxon>Vertebrata</taxon>
        <taxon>Euteleostomi</taxon>
        <taxon>Actinopterygii</taxon>
        <taxon>Neopterygii</taxon>
        <taxon>Teleostei</taxon>
        <taxon>Anguilliformes</taxon>
        <taxon>Anguillidae</taxon>
        <taxon>Anguilla</taxon>
    </lineage>
</organism>
<reference evidence="1" key="2">
    <citation type="journal article" date="2015" name="Fish Shellfish Immunol.">
        <title>Early steps in the European eel (Anguilla anguilla)-Vibrio vulnificus interaction in the gills: Role of the RtxA13 toxin.</title>
        <authorList>
            <person name="Callol A."/>
            <person name="Pajuelo D."/>
            <person name="Ebbesson L."/>
            <person name="Teles M."/>
            <person name="MacKenzie S."/>
            <person name="Amaro C."/>
        </authorList>
    </citation>
    <scope>NUCLEOTIDE SEQUENCE</scope>
</reference>
<evidence type="ECO:0000313" key="1">
    <source>
        <dbReference type="EMBL" id="JAH51920.1"/>
    </source>
</evidence>
<reference evidence="1" key="1">
    <citation type="submission" date="2014-11" db="EMBL/GenBank/DDBJ databases">
        <authorList>
            <person name="Amaro Gonzalez C."/>
        </authorList>
    </citation>
    <scope>NUCLEOTIDE SEQUENCE</scope>
</reference>
<sequence>MTVPWSPAVFKKFSCGLNVIQVTQIYYLYQTS</sequence>
<dbReference type="AlphaFoldDB" id="A0A0E9TG96"/>
<name>A0A0E9TG96_ANGAN</name>